<name>A0AA87U2E3_RHIRH</name>
<organism evidence="1 2">
    <name type="scientific">Rhizobium rhizogenes NBRC 13257</name>
    <dbReference type="NCBI Taxonomy" id="1220581"/>
    <lineage>
        <taxon>Bacteria</taxon>
        <taxon>Pseudomonadati</taxon>
        <taxon>Pseudomonadota</taxon>
        <taxon>Alphaproteobacteria</taxon>
        <taxon>Hyphomicrobiales</taxon>
        <taxon>Rhizobiaceae</taxon>
        <taxon>Rhizobium/Agrobacterium group</taxon>
        <taxon>Rhizobium</taxon>
    </lineage>
</organism>
<evidence type="ECO:0000313" key="1">
    <source>
        <dbReference type="EMBL" id="GAJ91044.1"/>
    </source>
</evidence>
<dbReference type="EMBL" id="BAYX01000001">
    <property type="protein sequence ID" value="GAJ91044.1"/>
    <property type="molecule type" value="Genomic_DNA"/>
</dbReference>
<sequence>MGWIPDDTIAAMRGSFQLGIFLRIDTDPALHIWFGVNDIPARFDSIDADGTVYMGGGRLIGVPTLEVLVNGTADSVEFTLSGIDPSTSAKALDSIPPLRGAAVQLGIATLDQYYQPMGLIIPIWKGTASHVSEASDAVPGDGSPSITLSLSVVTGSVTRSRPSRSLWSDAMQKAISPTDDFCKQVQRLARGLAPVWPNY</sequence>
<protein>
    <submittedName>
        <fullName evidence="1">Uncharacterized protein</fullName>
    </submittedName>
</protein>
<dbReference type="AlphaFoldDB" id="A0AA87U2E3"/>
<reference evidence="1 2" key="1">
    <citation type="submission" date="2014-05" db="EMBL/GenBank/DDBJ databases">
        <title>Whole genome shotgun sequence of Rhizobium rhizogenes NBRC 13257.</title>
        <authorList>
            <person name="Katano-Makiyama Y."/>
            <person name="Hosoyama A."/>
            <person name="Hashimoto M."/>
            <person name="Hosoyama Y."/>
            <person name="Noguchi M."/>
            <person name="Tsuchikane K."/>
            <person name="Kimura A."/>
            <person name="Ohji S."/>
            <person name="Ichikawa N."/>
            <person name="Yamazoe A."/>
            <person name="Fujita N."/>
        </authorList>
    </citation>
    <scope>NUCLEOTIDE SEQUENCE [LARGE SCALE GENOMIC DNA]</scope>
    <source>
        <strain evidence="1 2">NBRC 13257</strain>
    </source>
</reference>
<comment type="caution">
    <text evidence="1">The sequence shown here is derived from an EMBL/GenBank/DDBJ whole genome shotgun (WGS) entry which is preliminary data.</text>
</comment>
<accession>A0AA87U2E3</accession>
<gene>
    <name evidence="1" type="ORF">RRH01S_01_05150</name>
</gene>
<proteinExistence type="predicted"/>
<evidence type="ECO:0000313" key="2">
    <source>
        <dbReference type="Proteomes" id="UP000026941"/>
    </source>
</evidence>
<dbReference type="Proteomes" id="UP000026941">
    <property type="component" value="Unassembled WGS sequence"/>
</dbReference>